<name>A0A7X5U854_9GAMM</name>
<feature type="binding site" evidence="3">
    <location>
        <position position="90"/>
    </location>
    <ligand>
        <name>substrate</name>
    </ligand>
</feature>
<dbReference type="InterPro" id="IPR008241">
    <property type="entry name" value="Isochorismate_pyruvate-lyase"/>
</dbReference>
<dbReference type="Gene3D" id="1.20.59.10">
    <property type="entry name" value="Chorismate mutase"/>
    <property type="match status" value="1"/>
</dbReference>
<dbReference type="InterPro" id="IPR036263">
    <property type="entry name" value="Chorismate_II_sf"/>
</dbReference>
<dbReference type="GO" id="GO:0009697">
    <property type="term" value="P:salicylic acid biosynthetic process"/>
    <property type="evidence" value="ECO:0007669"/>
    <property type="project" value="InterPro"/>
</dbReference>
<dbReference type="GO" id="GO:0016835">
    <property type="term" value="F:carbon-oxygen lyase activity"/>
    <property type="evidence" value="ECO:0007669"/>
    <property type="project" value="InterPro"/>
</dbReference>
<feature type="binding site" evidence="3">
    <location>
        <position position="31"/>
    </location>
    <ligand>
        <name>substrate</name>
    </ligand>
</feature>
<proteinExistence type="predicted"/>
<organism evidence="5 6">
    <name type="scientific">Luteibacter anthropi</name>
    <dbReference type="NCBI Taxonomy" id="564369"/>
    <lineage>
        <taxon>Bacteria</taxon>
        <taxon>Pseudomonadati</taxon>
        <taxon>Pseudomonadota</taxon>
        <taxon>Gammaproteobacteria</taxon>
        <taxon>Lysobacterales</taxon>
        <taxon>Rhodanobacteraceae</taxon>
        <taxon>Luteibacter</taxon>
    </lineage>
</organism>
<dbReference type="NCBIfam" id="NF005475">
    <property type="entry name" value="PRK07075.1"/>
    <property type="match status" value="1"/>
</dbReference>
<evidence type="ECO:0000256" key="1">
    <source>
        <dbReference type="ARBA" id="ARBA00012404"/>
    </source>
</evidence>
<dbReference type="PROSITE" id="PS51168">
    <property type="entry name" value="CHORISMATE_MUT_2"/>
    <property type="match status" value="1"/>
</dbReference>
<dbReference type="EC" id="5.4.99.5" evidence="1"/>
<keyword evidence="6" id="KW-1185">Reference proteome</keyword>
<keyword evidence="5" id="KW-0456">Lyase</keyword>
<gene>
    <name evidence="5" type="ORF">HBF25_04300</name>
</gene>
<evidence type="ECO:0000313" key="5">
    <source>
        <dbReference type="EMBL" id="NII05612.1"/>
    </source>
</evidence>
<protein>
    <recommendedName>
        <fullName evidence="1">chorismate mutase</fullName>
        <ecNumber evidence="1">5.4.99.5</ecNumber>
    </recommendedName>
</protein>
<dbReference type="GO" id="GO:0004106">
    <property type="term" value="F:chorismate mutase activity"/>
    <property type="evidence" value="ECO:0007669"/>
    <property type="project" value="UniProtKB-EC"/>
</dbReference>
<dbReference type="PANTHER" id="PTHR38041:SF1">
    <property type="entry name" value="CHORISMATE MUTASE"/>
    <property type="match status" value="1"/>
</dbReference>
<dbReference type="SMART" id="SM00830">
    <property type="entry name" value="CM_2"/>
    <property type="match status" value="1"/>
</dbReference>
<dbReference type="NCBIfam" id="TIGR01803">
    <property type="entry name" value="CM-like"/>
    <property type="match status" value="1"/>
</dbReference>
<sequence>MKPPEQATCLDDIRVAIDSIDHDIIRALALRMRYVERASYFKASEADIPAPERVAVMLPERRQWAEDAGFDGDFAIELYERIIPWYISRQIAYWRKQRGLA</sequence>
<dbReference type="PIRSF" id="PIRSF029775">
    <property type="entry name" value="Isochor_pyr_lyas"/>
    <property type="match status" value="1"/>
</dbReference>
<dbReference type="InterPro" id="IPR051331">
    <property type="entry name" value="Chorismate_mutase-related"/>
</dbReference>
<evidence type="ECO:0000313" key="6">
    <source>
        <dbReference type="Proteomes" id="UP000490980"/>
    </source>
</evidence>
<dbReference type="InterPro" id="IPR036979">
    <property type="entry name" value="CM_dom_sf"/>
</dbReference>
<comment type="caution">
    <text evidence="5">The sequence shown here is derived from an EMBL/GenBank/DDBJ whole genome shotgun (WGS) entry which is preliminary data.</text>
</comment>
<accession>A0A7X5U854</accession>
<dbReference type="InterPro" id="IPR002701">
    <property type="entry name" value="CM_II_prokaryot"/>
</dbReference>
<evidence type="ECO:0000256" key="2">
    <source>
        <dbReference type="ARBA" id="ARBA00023235"/>
    </source>
</evidence>
<feature type="binding site" evidence="3">
    <location>
        <position position="42"/>
    </location>
    <ligand>
        <name>substrate</name>
    </ligand>
</feature>
<evidence type="ECO:0000259" key="4">
    <source>
        <dbReference type="PROSITE" id="PS51168"/>
    </source>
</evidence>
<dbReference type="Pfam" id="PF01817">
    <property type="entry name" value="CM_2"/>
    <property type="match status" value="1"/>
</dbReference>
<dbReference type="Proteomes" id="UP000490980">
    <property type="component" value="Unassembled WGS sequence"/>
</dbReference>
<evidence type="ECO:0000256" key="3">
    <source>
        <dbReference type="PIRSR" id="PIRSR029775-1"/>
    </source>
</evidence>
<reference evidence="5 6" key="1">
    <citation type="submission" date="2020-03" db="EMBL/GenBank/DDBJ databases">
        <authorList>
            <person name="Lai Q."/>
        </authorList>
    </citation>
    <scope>NUCLEOTIDE SEQUENCE [LARGE SCALE GENOMIC DNA]</scope>
    <source>
        <strain evidence="5 6">CCUG 25036</strain>
    </source>
</reference>
<dbReference type="PANTHER" id="PTHR38041">
    <property type="entry name" value="CHORISMATE MUTASE"/>
    <property type="match status" value="1"/>
</dbReference>
<dbReference type="AlphaFoldDB" id="A0A7X5U854"/>
<feature type="binding site" evidence="3">
    <location>
        <position position="14"/>
    </location>
    <ligand>
        <name>substrate</name>
    </ligand>
</feature>
<dbReference type="EMBL" id="JAARLZ010000002">
    <property type="protein sequence ID" value="NII05612.1"/>
    <property type="molecule type" value="Genomic_DNA"/>
</dbReference>
<feature type="domain" description="Chorismate mutase" evidence="4">
    <location>
        <begin position="4"/>
        <end position="94"/>
    </location>
</feature>
<dbReference type="GO" id="GO:0046417">
    <property type="term" value="P:chorismate metabolic process"/>
    <property type="evidence" value="ECO:0007669"/>
    <property type="project" value="InterPro"/>
</dbReference>
<keyword evidence="2" id="KW-0413">Isomerase</keyword>
<dbReference type="SUPFAM" id="SSF48600">
    <property type="entry name" value="Chorismate mutase II"/>
    <property type="match status" value="1"/>
</dbReference>